<keyword evidence="6 17" id="KW-0347">Helicase</keyword>
<dbReference type="GO" id="GO:0003724">
    <property type="term" value="F:RNA helicase activity"/>
    <property type="evidence" value="ECO:0007669"/>
    <property type="project" value="UniProtKB-EC"/>
</dbReference>
<dbReference type="AlphaFoldDB" id="A0AA35RRG7"/>
<dbReference type="Gene3D" id="3.40.50.300">
    <property type="entry name" value="P-loop containing nucleotide triphosphate hydrolases"/>
    <property type="match status" value="2"/>
</dbReference>
<comment type="caution">
    <text evidence="17">The sequence shown here is derived from an EMBL/GenBank/DDBJ whole genome shotgun (WGS) entry which is preliminary data.</text>
</comment>
<dbReference type="GO" id="GO:0005737">
    <property type="term" value="C:cytoplasm"/>
    <property type="evidence" value="ECO:0007669"/>
    <property type="project" value="UniProtKB-SubCell"/>
</dbReference>
<evidence type="ECO:0000256" key="2">
    <source>
        <dbReference type="ARBA" id="ARBA00012552"/>
    </source>
</evidence>
<dbReference type="GO" id="GO:0003723">
    <property type="term" value="F:RNA binding"/>
    <property type="evidence" value="ECO:0007669"/>
    <property type="project" value="UniProtKB-KW"/>
</dbReference>
<evidence type="ECO:0000256" key="7">
    <source>
        <dbReference type="ARBA" id="ARBA00022840"/>
    </source>
</evidence>
<keyword evidence="4" id="KW-0547">Nucleotide-binding</keyword>
<evidence type="ECO:0000313" key="18">
    <source>
        <dbReference type="Proteomes" id="UP001174909"/>
    </source>
</evidence>
<dbReference type="InterPro" id="IPR003892">
    <property type="entry name" value="CUE"/>
</dbReference>
<feature type="compositionally biased region" description="Gly residues" evidence="12">
    <location>
        <begin position="498"/>
        <end position="515"/>
    </location>
</feature>
<evidence type="ECO:0000313" key="17">
    <source>
        <dbReference type="EMBL" id="CAI8015006.1"/>
    </source>
</evidence>
<dbReference type="GO" id="GO:0016787">
    <property type="term" value="F:hydrolase activity"/>
    <property type="evidence" value="ECO:0007669"/>
    <property type="project" value="UniProtKB-KW"/>
</dbReference>
<feature type="region of interest" description="Disordered" evidence="12">
    <location>
        <begin position="1"/>
        <end position="22"/>
    </location>
</feature>
<keyword evidence="18" id="KW-1185">Reference proteome</keyword>
<dbReference type="PROSITE" id="PS51192">
    <property type="entry name" value="HELICASE_ATP_BIND_1"/>
    <property type="match status" value="1"/>
</dbReference>
<evidence type="ECO:0000259" key="14">
    <source>
        <dbReference type="PROSITE" id="PS51192"/>
    </source>
</evidence>
<dbReference type="InterPro" id="IPR014001">
    <property type="entry name" value="Helicase_ATP-bd"/>
</dbReference>
<dbReference type="CDD" id="cd17940">
    <property type="entry name" value="DEADc_DDX6"/>
    <property type="match status" value="1"/>
</dbReference>
<dbReference type="PROSITE" id="PS51194">
    <property type="entry name" value="HELICASE_CTER"/>
    <property type="match status" value="1"/>
</dbReference>
<keyword evidence="8" id="KW-0694">RNA-binding</keyword>
<feature type="compositionally biased region" description="Basic and acidic residues" evidence="12">
    <location>
        <begin position="13"/>
        <end position="22"/>
    </location>
</feature>
<feature type="domain" description="CUE" evidence="13">
    <location>
        <begin position="423"/>
        <end position="466"/>
    </location>
</feature>
<feature type="compositionally biased region" description="Basic and acidic residues" evidence="12">
    <location>
        <begin position="475"/>
        <end position="497"/>
    </location>
</feature>
<feature type="compositionally biased region" description="Acidic residues" evidence="12">
    <location>
        <begin position="635"/>
        <end position="647"/>
    </location>
</feature>
<dbReference type="SUPFAM" id="SSF52540">
    <property type="entry name" value="P-loop containing nucleoside triphosphate hydrolases"/>
    <property type="match status" value="1"/>
</dbReference>
<comment type="catalytic activity">
    <reaction evidence="10">
        <text>ATP + H2O = ADP + phosphate + H(+)</text>
        <dbReference type="Rhea" id="RHEA:13065"/>
        <dbReference type="ChEBI" id="CHEBI:15377"/>
        <dbReference type="ChEBI" id="CHEBI:15378"/>
        <dbReference type="ChEBI" id="CHEBI:30616"/>
        <dbReference type="ChEBI" id="CHEBI:43474"/>
        <dbReference type="ChEBI" id="CHEBI:456216"/>
        <dbReference type="EC" id="3.6.4.13"/>
    </reaction>
</comment>
<evidence type="ECO:0000259" key="15">
    <source>
        <dbReference type="PROSITE" id="PS51194"/>
    </source>
</evidence>
<reference evidence="17" key="1">
    <citation type="submission" date="2023-03" db="EMBL/GenBank/DDBJ databases">
        <authorList>
            <person name="Steffen K."/>
            <person name="Cardenas P."/>
        </authorList>
    </citation>
    <scope>NUCLEOTIDE SEQUENCE</scope>
</reference>
<dbReference type="InterPro" id="IPR027417">
    <property type="entry name" value="P-loop_NTPase"/>
</dbReference>
<sequence>MASKEVLPLNQQQRERVDPHTGCKDVVPALDPSWCKEVEFLSYVPPPPPAGEGEDSDLSVLWLEALELMDSDLRWLLLQSHQRFWCQVIYDTTLHKMLDSYLRYGPRPHEATPPITLRGREVMARVHRRVFMTFLRMSTHKESPSHFLLEDSFGDIIYNNFLFDITRLLDLCSLYHTSNHALLAKMVANVFARQPRYQDDLKSVLNSVLNLLDQVTEECHGSRGGERGKKGEAVKLKDIHRQGGSEVTGVVGYVGDIAYSLRHFMDVYSPSVPLAVEAGLLDRLVVFYGEAVPPLQKQWLTLKNRLDSRKATEGKRQLRQAKRDLGWLVYTMIRATPNSGEGGAVGVARFLETMSSIISEPMLLRELQRQFSLIDTVREIQTLHPNFDQTQFDYLLSALGADPATDAAASLTTCVMTGAAPGDEESRVLRVQELLPHLTRPFIMHCLKEYGYDSEAVIHHVLEDNLPSHLRRLMLDDSRDGEREGEGGREGRGEGGREGGGGGGGGGGGREGGGLVDQRASVYDGDEFDVFRRHRDIDLSQVHIGKRSVTRGDTLEDRSHLETTRERYQAYQYEMPSSEDEEGEGEYVFDQYQDEYDDTYDSHNVGAADSKTAEDLFTVKRLNVKGLFKKQVEVAVEDEEEEEEEGGEEQRVTPTGTWWREGKEEGEEGEGERGGGEREERRSDWKTQLKRPAKDTRIRTEDVTRTKGNEFEDYCLKRELLMGIFEVGYDAPSPIQEESIPIALAGRDLLARAKNGTGKTGAFLIPLLEKTDTDLSHVQAIIVEPTRELALQTSQLCKDIGKHMCTRVMVTTGGTSLKDDIMRLDEAVHVIVATPGRLLDLLEKGIANASQCQMLVLDEADKLLSMDYQRALDKLIAFMPSDRQILLFSATFPNHIKGFTDRHLRSPYTINLMDELTLKGVTQYYAYVEERQKVHCLNTLFSKLQINQSIIFCNSVQRVELLAKKITQLGYSCFFIHSRMAQSHRNKVFHDFRNGECRNLVCTDLLTRGIDIQAVNVVINFDFPKTSETYLHRIGRSGRFGHLGLAINLITHDDRYNLFGVEKELKTEIKPVPKVIDKRLYVAEFQTEILSGGTECSESGVSPTAAAHPQS</sequence>
<dbReference type="EC" id="3.6.4.13" evidence="2"/>
<dbReference type="Gene3D" id="1.10.8.10">
    <property type="entry name" value="DNA helicase RuvA subunit, C-terminal domain"/>
    <property type="match status" value="1"/>
</dbReference>
<dbReference type="SMART" id="SM00546">
    <property type="entry name" value="CUE"/>
    <property type="match status" value="1"/>
</dbReference>
<dbReference type="CDD" id="cd18787">
    <property type="entry name" value="SF2_C_DEAD"/>
    <property type="match status" value="1"/>
</dbReference>
<evidence type="ECO:0000256" key="9">
    <source>
        <dbReference type="ARBA" id="ARBA00038316"/>
    </source>
</evidence>
<gene>
    <name evidence="17" type="ORF">GBAR_LOCUS9352</name>
</gene>
<dbReference type="SMART" id="SM00487">
    <property type="entry name" value="DEXDc"/>
    <property type="match status" value="1"/>
</dbReference>
<keyword evidence="3" id="KW-0963">Cytoplasm</keyword>
<evidence type="ECO:0000256" key="6">
    <source>
        <dbReference type="ARBA" id="ARBA00022806"/>
    </source>
</evidence>
<proteinExistence type="inferred from homology"/>
<feature type="domain" description="Helicase C-terminal" evidence="15">
    <location>
        <begin position="920"/>
        <end position="1080"/>
    </location>
</feature>
<dbReference type="EMBL" id="CASHTH010001413">
    <property type="protein sequence ID" value="CAI8015006.1"/>
    <property type="molecule type" value="Genomic_DNA"/>
</dbReference>
<dbReference type="PROSITE" id="PS51195">
    <property type="entry name" value="Q_MOTIF"/>
    <property type="match status" value="1"/>
</dbReference>
<evidence type="ECO:0000256" key="10">
    <source>
        <dbReference type="ARBA" id="ARBA00047984"/>
    </source>
</evidence>
<keyword evidence="7" id="KW-0067">ATP-binding</keyword>
<evidence type="ECO:0000256" key="3">
    <source>
        <dbReference type="ARBA" id="ARBA00022490"/>
    </source>
</evidence>
<evidence type="ECO:0000256" key="11">
    <source>
        <dbReference type="PROSITE-ProRule" id="PRU00552"/>
    </source>
</evidence>
<comment type="similarity">
    <text evidence="9">Belongs to the DEAD box helicase family. DDX6/DHH1 subfamily.</text>
</comment>
<feature type="domain" description="Helicase ATP-binding" evidence="14">
    <location>
        <begin position="740"/>
        <end position="910"/>
    </location>
</feature>
<evidence type="ECO:0000256" key="1">
    <source>
        <dbReference type="ARBA" id="ARBA00004496"/>
    </source>
</evidence>
<dbReference type="GO" id="GO:0043130">
    <property type="term" value="F:ubiquitin binding"/>
    <property type="evidence" value="ECO:0007669"/>
    <property type="project" value="InterPro"/>
</dbReference>
<comment type="subcellular location">
    <subcellularLocation>
        <location evidence="1">Cytoplasm</location>
    </subcellularLocation>
</comment>
<keyword evidence="5" id="KW-0378">Hydrolase</keyword>
<dbReference type="InterPro" id="IPR014014">
    <property type="entry name" value="RNA_helicase_DEAD_Q_motif"/>
</dbReference>
<protein>
    <recommendedName>
        <fullName evidence="2">RNA helicase</fullName>
        <ecNumber evidence="2">3.6.4.13</ecNumber>
    </recommendedName>
</protein>
<dbReference type="InterPro" id="IPR009060">
    <property type="entry name" value="UBA-like_sf"/>
</dbReference>
<dbReference type="Pfam" id="PF02845">
    <property type="entry name" value="CUE"/>
    <property type="match status" value="1"/>
</dbReference>
<dbReference type="Pfam" id="PF00270">
    <property type="entry name" value="DEAD"/>
    <property type="match status" value="1"/>
</dbReference>
<dbReference type="PROSITE" id="PS51140">
    <property type="entry name" value="CUE"/>
    <property type="match status" value="1"/>
</dbReference>
<dbReference type="SMART" id="SM00490">
    <property type="entry name" value="HELICc"/>
    <property type="match status" value="1"/>
</dbReference>
<evidence type="ECO:0000259" key="13">
    <source>
        <dbReference type="PROSITE" id="PS51140"/>
    </source>
</evidence>
<feature type="short sequence motif" description="Q motif" evidence="11">
    <location>
        <begin position="709"/>
        <end position="737"/>
    </location>
</feature>
<dbReference type="PANTHER" id="PTHR47960">
    <property type="entry name" value="DEAD-BOX ATP-DEPENDENT RNA HELICASE 50"/>
    <property type="match status" value="1"/>
</dbReference>
<feature type="region of interest" description="Disordered" evidence="12">
    <location>
        <begin position="475"/>
        <end position="517"/>
    </location>
</feature>
<accession>A0AA35RRG7</accession>
<feature type="region of interest" description="Disordered" evidence="12">
    <location>
        <begin position="635"/>
        <end position="701"/>
    </location>
</feature>
<dbReference type="CDD" id="cd14364">
    <property type="entry name" value="CUE_ASCC2"/>
    <property type="match status" value="1"/>
</dbReference>
<evidence type="ECO:0000259" key="16">
    <source>
        <dbReference type="PROSITE" id="PS51195"/>
    </source>
</evidence>
<dbReference type="InterPro" id="IPR041800">
    <property type="entry name" value="ASCC2_CUE"/>
</dbReference>
<name>A0AA35RRG7_GEOBA</name>
<dbReference type="PROSITE" id="PS00039">
    <property type="entry name" value="DEAD_ATP_HELICASE"/>
    <property type="match status" value="1"/>
</dbReference>
<dbReference type="FunFam" id="3.40.50.300:FF:000114">
    <property type="entry name" value="ATP-dependent RNA helicase DDX6"/>
    <property type="match status" value="1"/>
</dbReference>
<dbReference type="InterPro" id="IPR001650">
    <property type="entry name" value="Helicase_C-like"/>
</dbReference>
<evidence type="ECO:0000256" key="4">
    <source>
        <dbReference type="ARBA" id="ARBA00022741"/>
    </source>
</evidence>
<organism evidence="17 18">
    <name type="scientific">Geodia barretti</name>
    <name type="common">Barrett's horny sponge</name>
    <dbReference type="NCBI Taxonomy" id="519541"/>
    <lineage>
        <taxon>Eukaryota</taxon>
        <taxon>Metazoa</taxon>
        <taxon>Porifera</taxon>
        <taxon>Demospongiae</taxon>
        <taxon>Heteroscleromorpha</taxon>
        <taxon>Tetractinellida</taxon>
        <taxon>Astrophorina</taxon>
        <taxon>Geodiidae</taxon>
        <taxon>Geodia</taxon>
    </lineage>
</organism>
<evidence type="ECO:0000256" key="8">
    <source>
        <dbReference type="ARBA" id="ARBA00022884"/>
    </source>
</evidence>
<feature type="domain" description="DEAD-box RNA helicase Q" evidence="16">
    <location>
        <begin position="709"/>
        <end position="737"/>
    </location>
</feature>
<evidence type="ECO:0000256" key="12">
    <source>
        <dbReference type="SAM" id="MobiDB-lite"/>
    </source>
</evidence>
<dbReference type="Pfam" id="PF00271">
    <property type="entry name" value="Helicase_C"/>
    <property type="match status" value="1"/>
</dbReference>
<dbReference type="GO" id="GO:0005524">
    <property type="term" value="F:ATP binding"/>
    <property type="evidence" value="ECO:0007669"/>
    <property type="project" value="UniProtKB-KW"/>
</dbReference>
<dbReference type="InterPro" id="IPR000629">
    <property type="entry name" value="RNA-helicase_DEAD-box_CS"/>
</dbReference>
<dbReference type="SUPFAM" id="SSF46934">
    <property type="entry name" value="UBA-like"/>
    <property type="match status" value="1"/>
</dbReference>
<dbReference type="InterPro" id="IPR011545">
    <property type="entry name" value="DEAD/DEAH_box_helicase_dom"/>
</dbReference>
<evidence type="ECO:0000256" key="5">
    <source>
        <dbReference type="ARBA" id="ARBA00022801"/>
    </source>
</evidence>
<feature type="compositionally biased region" description="Basic and acidic residues" evidence="12">
    <location>
        <begin position="671"/>
        <end position="701"/>
    </location>
</feature>
<dbReference type="Proteomes" id="UP001174909">
    <property type="component" value="Unassembled WGS sequence"/>
</dbReference>